<reference evidence="1" key="1">
    <citation type="submission" date="2012-04" db="EMBL/GenBank/DDBJ databases">
        <title>The Genome Sequence of Loa loa.</title>
        <authorList>
            <consortium name="The Broad Institute Genome Sequencing Platform"/>
            <consortium name="Broad Institute Genome Sequencing Center for Infectious Disease"/>
            <person name="Nutman T.B."/>
            <person name="Fink D.L."/>
            <person name="Russ C."/>
            <person name="Young S."/>
            <person name="Zeng Q."/>
            <person name="Gargeya S."/>
            <person name="Alvarado L."/>
            <person name="Berlin A."/>
            <person name="Chapman S.B."/>
            <person name="Chen Z."/>
            <person name="Freedman E."/>
            <person name="Gellesch M."/>
            <person name="Goldberg J."/>
            <person name="Griggs A."/>
            <person name="Gujja S."/>
            <person name="Heilman E.R."/>
            <person name="Heiman D."/>
            <person name="Howarth C."/>
            <person name="Mehta T."/>
            <person name="Neiman D."/>
            <person name="Pearson M."/>
            <person name="Roberts A."/>
            <person name="Saif S."/>
            <person name="Shea T."/>
            <person name="Shenoy N."/>
            <person name="Sisk P."/>
            <person name="Stolte C."/>
            <person name="Sykes S."/>
            <person name="White J."/>
            <person name="Yandava C."/>
            <person name="Haas B."/>
            <person name="Henn M.R."/>
            <person name="Nusbaum C."/>
            <person name="Birren B."/>
        </authorList>
    </citation>
    <scope>NUCLEOTIDE SEQUENCE [LARGE SCALE GENOMIC DNA]</scope>
</reference>
<evidence type="ECO:0000313" key="1">
    <source>
        <dbReference type="EMBL" id="EFO16706.1"/>
    </source>
</evidence>
<gene>
    <name evidence="1" type="ORF">LOAG_11799</name>
</gene>
<accession>A0A1S0TMB0</accession>
<dbReference type="GeneID" id="9949257"/>
<organism evidence="1">
    <name type="scientific">Loa loa</name>
    <name type="common">Eye worm</name>
    <name type="synonym">Filaria loa</name>
    <dbReference type="NCBI Taxonomy" id="7209"/>
    <lineage>
        <taxon>Eukaryota</taxon>
        <taxon>Metazoa</taxon>
        <taxon>Ecdysozoa</taxon>
        <taxon>Nematoda</taxon>
        <taxon>Chromadorea</taxon>
        <taxon>Rhabditida</taxon>
        <taxon>Spirurina</taxon>
        <taxon>Spiruromorpha</taxon>
        <taxon>Filarioidea</taxon>
        <taxon>Onchocercidae</taxon>
        <taxon>Loa</taxon>
    </lineage>
</organism>
<dbReference type="EMBL" id="JH712118">
    <property type="protein sequence ID" value="EFO16706.1"/>
    <property type="molecule type" value="Genomic_DNA"/>
</dbReference>
<proteinExistence type="predicted"/>
<dbReference type="InParanoid" id="A0A1S0TMB0"/>
<name>A0A1S0TMB0_LOALO</name>
<dbReference type="KEGG" id="loa:LOAG_11799"/>
<dbReference type="RefSeq" id="XP_003147364.1">
    <property type="nucleotide sequence ID" value="XM_003147316.1"/>
</dbReference>
<sequence>MIYLVKKTCQKKNILWIELISLDDFVSPYYVEVVSESQGNTEEEYSDFEKLKARLTKLLTHQATVMHYFFRHIDSYVAINFLLGKRGHGDNLLTVQWGVYLDT</sequence>
<dbReference type="CTD" id="9949257"/>
<protein>
    <submittedName>
        <fullName evidence="1">Uncharacterized protein</fullName>
    </submittedName>
</protein>
<dbReference type="AlphaFoldDB" id="A0A1S0TMB0"/>